<dbReference type="EMBL" id="CP122979">
    <property type="protein sequence ID" value="WGI36297.1"/>
    <property type="molecule type" value="Genomic_DNA"/>
</dbReference>
<proteinExistence type="predicted"/>
<evidence type="ECO:0000313" key="2">
    <source>
        <dbReference type="Proteomes" id="UP001179842"/>
    </source>
</evidence>
<dbReference type="Gene3D" id="2.40.50.140">
    <property type="entry name" value="Nucleic acid-binding proteins"/>
    <property type="match status" value="1"/>
</dbReference>
<dbReference type="RefSeq" id="WP_280101598.1">
    <property type="nucleotide sequence ID" value="NZ_CP122979.1"/>
</dbReference>
<organism evidence="1 2">
    <name type="scientific">Mesomycoplasma lagogenitalium</name>
    <dbReference type="NCBI Taxonomy" id="171286"/>
    <lineage>
        <taxon>Bacteria</taxon>
        <taxon>Bacillati</taxon>
        <taxon>Mycoplasmatota</taxon>
        <taxon>Mycoplasmoidales</taxon>
        <taxon>Metamycoplasmataceae</taxon>
        <taxon>Mesomycoplasma</taxon>
    </lineage>
</organism>
<name>A0ABY8LVW7_9BACT</name>
<protein>
    <submittedName>
        <fullName evidence="1">Uncharacterized protein</fullName>
    </submittedName>
</protein>
<dbReference type="Proteomes" id="UP001179842">
    <property type="component" value="Chromosome"/>
</dbReference>
<sequence length="276" mass="32983">MDNSFKNFCQAISFEFNDNFQNVVVDYVEYDKNSDFYLVNLSLNNPLDIWDFKKFYQKVQQSQIKFDLRIKYQNIDNLKEKIKDYFEYAYLLTNAVFEFLENKQYTIENNKMIIYTNDKKEVEEQKKHNFSKISFYLENWGFNKIEIKLEENKSINQDEGQIIKHNSHFKNEVDDDLYQNVLIEQVLNSDYFKVKVVGMIVDQQIIKNKSGLWIIILTITNNNHNIKVKTFAKTEKEKSEIQNYLNGLNVFVKGKYIQDNILNEKIISANKIKIIS</sequence>
<accession>A0ABY8LVW7</accession>
<keyword evidence="2" id="KW-1185">Reference proteome</keyword>
<dbReference type="InterPro" id="IPR012340">
    <property type="entry name" value="NA-bd_OB-fold"/>
</dbReference>
<gene>
    <name evidence="1" type="ORF">QEG99_02345</name>
</gene>
<reference evidence="1" key="1">
    <citation type="submission" date="2023-04" db="EMBL/GenBank/DDBJ databases">
        <title>Completed genome of Mycoplasma lagogenitalium type strain 12MS.</title>
        <authorList>
            <person name="Spergser J."/>
        </authorList>
    </citation>
    <scope>NUCLEOTIDE SEQUENCE</scope>
    <source>
        <strain evidence="1">12MS</strain>
    </source>
</reference>
<evidence type="ECO:0000313" key="1">
    <source>
        <dbReference type="EMBL" id="WGI36297.1"/>
    </source>
</evidence>